<dbReference type="PATRIC" id="fig|698738.3.peg.3024"/>
<comment type="similarity">
    <text evidence="2">Belongs to the YajC family.</text>
</comment>
<gene>
    <name evidence="13" type="primary">yajC</name>
    <name evidence="13" type="ORF">OLEAN_C29100</name>
</gene>
<evidence type="ECO:0000256" key="3">
    <source>
        <dbReference type="ARBA" id="ARBA00014962"/>
    </source>
</evidence>
<dbReference type="PRINTS" id="PR01853">
    <property type="entry name" value="YAJCTRNLCASE"/>
</dbReference>
<keyword evidence="9" id="KW-0811">Translocation</keyword>
<evidence type="ECO:0000256" key="11">
    <source>
        <dbReference type="SAM" id="Phobius"/>
    </source>
</evidence>
<dbReference type="PANTHER" id="PTHR33909">
    <property type="entry name" value="SEC TRANSLOCON ACCESSORY COMPLEX SUBUNIT YAJC"/>
    <property type="match status" value="1"/>
</dbReference>
<evidence type="ECO:0000313" key="13">
    <source>
        <dbReference type="EMBL" id="CCK77086.1"/>
    </source>
</evidence>
<feature type="transmembrane region" description="Helical" evidence="11">
    <location>
        <begin position="34"/>
        <end position="53"/>
    </location>
</feature>
<keyword evidence="14" id="KW-1185">Reference proteome</keyword>
<keyword evidence="5" id="KW-1003">Cell membrane</keyword>
<keyword evidence="8 11" id="KW-1133">Transmembrane helix</keyword>
<dbReference type="Proteomes" id="UP000032749">
    <property type="component" value="Chromosome"/>
</dbReference>
<dbReference type="SMART" id="SM01323">
    <property type="entry name" value="YajC"/>
    <property type="match status" value="1"/>
</dbReference>
<evidence type="ECO:0000256" key="8">
    <source>
        <dbReference type="ARBA" id="ARBA00022989"/>
    </source>
</evidence>
<evidence type="ECO:0000256" key="1">
    <source>
        <dbReference type="ARBA" id="ARBA00004162"/>
    </source>
</evidence>
<reference evidence="13 14" key="1">
    <citation type="journal article" date="2013" name="Nat. Commun.">
        <title>Genome sequence and functional genomic analysis of the oil-degrading bacterium Oleispira antarctica.</title>
        <authorList>
            <person name="Kube M."/>
            <person name="Chernikova T.N."/>
            <person name="Al-Ramahi Y."/>
            <person name="Beloqui A."/>
            <person name="Lopez-Cortez N."/>
            <person name="Guazzaroni M.E."/>
            <person name="Heipieper H.J."/>
            <person name="Klages S."/>
            <person name="Kotsyurbenko O.R."/>
            <person name="Langer I."/>
            <person name="Nechitaylo T.Y."/>
            <person name="Lunsdorf H."/>
            <person name="Fernandez M."/>
            <person name="Juarez S."/>
            <person name="Ciordia S."/>
            <person name="Singer A."/>
            <person name="Kagan O."/>
            <person name="Egorova O."/>
            <person name="Petit P.A."/>
            <person name="Stogios P."/>
            <person name="Kim Y."/>
            <person name="Tchigvintsev A."/>
            <person name="Flick R."/>
            <person name="Denaro R."/>
            <person name="Genovese M."/>
            <person name="Albar J.P."/>
            <person name="Reva O.N."/>
            <person name="Martinez-Gomariz M."/>
            <person name="Tran H."/>
            <person name="Ferrer M."/>
            <person name="Savchenko A."/>
            <person name="Yakunin A.F."/>
            <person name="Yakimov M.M."/>
            <person name="Golyshina O.V."/>
            <person name="Reinhardt R."/>
            <person name="Golyshin P.N."/>
        </authorList>
    </citation>
    <scope>NUCLEOTIDE SEQUENCE [LARGE SCALE GENOMIC DNA]</scope>
</reference>
<dbReference type="Pfam" id="PF02699">
    <property type="entry name" value="YajC"/>
    <property type="match status" value="1"/>
</dbReference>
<sequence>MEMNMNLKSLMAAAALLAPVSAFAEGAAPEAMGVTGQLIFLGGFLLIFYFLLWRPQSKRQKEHKSLLSDLSKGDEVATAGGLVGKIIKVNDDFLMIEVADNVQLPVQKSAITAALPKGTIKGIKA</sequence>
<dbReference type="AlphaFoldDB" id="R4YPL6"/>
<keyword evidence="12" id="KW-0732">Signal</keyword>
<evidence type="ECO:0000256" key="2">
    <source>
        <dbReference type="ARBA" id="ARBA00006742"/>
    </source>
</evidence>
<dbReference type="HOGENOM" id="CLU_116157_2_1_6"/>
<evidence type="ECO:0000256" key="5">
    <source>
        <dbReference type="ARBA" id="ARBA00022475"/>
    </source>
</evidence>
<evidence type="ECO:0000256" key="10">
    <source>
        <dbReference type="ARBA" id="ARBA00023136"/>
    </source>
</evidence>
<dbReference type="KEGG" id="oai:OLEAN_C29100"/>
<keyword evidence="4" id="KW-0813">Transport</keyword>
<dbReference type="GO" id="GO:0015031">
    <property type="term" value="P:protein transport"/>
    <property type="evidence" value="ECO:0007669"/>
    <property type="project" value="UniProtKB-KW"/>
</dbReference>
<dbReference type="GO" id="GO:0005886">
    <property type="term" value="C:plasma membrane"/>
    <property type="evidence" value="ECO:0007669"/>
    <property type="project" value="UniProtKB-SubCell"/>
</dbReference>
<keyword evidence="6 11" id="KW-0812">Transmembrane</keyword>
<proteinExistence type="inferred from homology"/>
<evidence type="ECO:0000256" key="12">
    <source>
        <dbReference type="SAM" id="SignalP"/>
    </source>
</evidence>
<evidence type="ECO:0000256" key="9">
    <source>
        <dbReference type="ARBA" id="ARBA00023010"/>
    </source>
</evidence>
<feature type="signal peptide" evidence="12">
    <location>
        <begin position="1"/>
        <end position="24"/>
    </location>
</feature>
<comment type="subcellular location">
    <subcellularLocation>
        <location evidence="1">Cell membrane</location>
        <topology evidence="1">Single-pass membrane protein</topology>
    </subcellularLocation>
</comment>
<feature type="chain" id="PRO_5004383350" description="Sec translocon accessory complex subunit YajC" evidence="12">
    <location>
        <begin position="25"/>
        <end position="125"/>
    </location>
</feature>
<dbReference type="PANTHER" id="PTHR33909:SF1">
    <property type="entry name" value="SEC TRANSLOCON ACCESSORY COMPLEX SUBUNIT YAJC"/>
    <property type="match status" value="1"/>
</dbReference>
<dbReference type="NCBIfam" id="TIGR00739">
    <property type="entry name" value="yajC"/>
    <property type="match status" value="1"/>
</dbReference>
<protein>
    <recommendedName>
        <fullName evidence="3">Sec translocon accessory complex subunit YajC</fullName>
    </recommendedName>
</protein>
<evidence type="ECO:0000313" key="14">
    <source>
        <dbReference type="Proteomes" id="UP000032749"/>
    </source>
</evidence>
<dbReference type="EMBL" id="FO203512">
    <property type="protein sequence ID" value="CCK77086.1"/>
    <property type="molecule type" value="Genomic_DNA"/>
</dbReference>
<keyword evidence="10 11" id="KW-0472">Membrane</keyword>
<dbReference type="InterPro" id="IPR003849">
    <property type="entry name" value="Preprotein_translocase_YajC"/>
</dbReference>
<keyword evidence="7" id="KW-0653">Protein transport</keyword>
<dbReference type="STRING" id="698738.OLEAN_C29100"/>
<evidence type="ECO:0000256" key="6">
    <source>
        <dbReference type="ARBA" id="ARBA00022692"/>
    </source>
</evidence>
<evidence type="ECO:0000256" key="7">
    <source>
        <dbReference type="ARBA" id="ARBA00022927"/>
    </source>
</evidence>
<accession>R4YPL6</accession>
<name>R4YPL6_OLEAN</name>
<evidence type="ECO:0000256" key="4">
    <source>
        <dbReference type="ARBA" id="ARBA00022448"/>
    </source>
</evidence>
<organism evidence="13 14">
    <name type="scientific">Oleispira antarctica RB-8</name>
    <dbReference type="NCBI Taxonomy" id="698738"/>
    <lineage>
        <taxon>Bacteria</taxon>
        <taxon>Pseudomonadati</taxon>
        <taxon>Pseudomonadota</taxon>
        <taxon>Gammaproteobacteria</taxon>
        <taxon>Oceanospirillales</taxon>
        <taxon>Oceanospirillaceae</taxon>
        <taxon>Oleispira</taxon>
    </lineage>
</organism>